<dbReference type="SUPFAM" id="SSF55073">
    <property type="entry name" value="Nucleotide cyclase"/>
    <property type="match status" value="2"/>
</dbReference>
<feature type="region of interest" description="Disordered" evidence="4">
    <location>
        <begin position="670"/>
        <end position="753"/>
    </location>
</feature>
<dbReference type="STRING" id="1754190.A0A1Y2FCQ8"/>
<keyword evidence="1" id="KW-0547">Nucleotide-binding</keyword>
<dbReference type="OrthoDB" id="2128407at2759"/>
<keyword evidence="6" id="KW-1185">Reference proteome</keyword>
<gene>
    <name evidence="5" type="ORF">LY90DRAFT_664239</name>
</gene>
<feature type="coiled-coil region" evidence="3">
    <location>
        <begin position="323"/>
        <end position="350"/>
    </location>
</feature>
<dbReference type="GO" id="GO:0005524">
    <property type="term" value="F:ATP binding"/>
    <property type="evidence" value="ECO:0007669"/>
    <property type="project" value="UniProtKB-KW"/>
</dbReference>
<accession>A0A1Y2FCQ8</accession>
<dbReference type="PANTHER" id="PTHR16305">
    <property type="entry name" value="TESTICULAR SOLUBLE ADENYLYL CYCLASE"/>
    <property type="match status" value="1"/>
</dbReference>
<dbReference type="GO" id="GO:0004016">
    <property type="term" value="F:adenylate cyclase activity"/>
    <property type="evidence" value="ECO:0007669"/>
    <property type="project" value="TreeGrafter"/>
</dbReference>
<dbReference type="Proteomes" id="UP000193920">
    <property type="component" value="Unassembled WGS sequence"/>
</dbReference>
<proteinExistence type="predicted"/>
<sequence>MEFATSLPEQNNLLGDVDEKEIVRASLLKSTSMVIDNKEKESDEEEEEEDVPIKPFGKLKSSIENIKNLQSDTLEKMTYTTEENIAPKEEDNSKMILEYEKVLKSYLPFHLQNYLENLVEEEADNMKTINIETFCVIAAIDISEIVDFINQLQSKGKSGSTYLKEEINKYFCEIIDFVVEKKGDILNVTEKTLLTCWTINENETDSMDECSMADLTLEALKACLKLIEEHGKRSFEFEDFKLDYVMKIGVGAGMNTVLYIEVEKEHLWQYINEGSIITQANSVLNYNTPGNLGISHQTLKWIGIVIDIPSLNLGAYDKKCIVIDNLDNVIRKVAEASDDEEDENDDEEELSIENKIERFARFVNDDLVYRFQACFYEISKYHEELKLTTMIIKIDEITFETNDDLEVLQKLMSLLMKTLTKYEGVLNNFYYDDKYFVFECIFGAPPFVHENDALYAIEAAIEVAGFLRRLLNCYYISITTGILWYTGLGNNNFGRFFLHGESIDYCYKIFTSPRSKYSILCDENTCLLTENYINFIDIGVLKFQKKDSTKSEKLFVVINQKKKMSFVPSNNDFQNEDYDKNDINLVGKNYQWKLCVSLLKKFIHSNKRRALIIQGEEGYGISPFIRNFEKKAMEEGCSVCIGKISDESNLTPFALYESLLREVIKVTVNEKRKQEHQRHKKNLESLIEEEEEDEANNSKSGISLQGSEKAPSVRQPKINNFKLIGKKSSMKRSHGPRSALRNGKMKRSTSSTVSFDNSVITNSEVETETEVESLMKGEKMKIRKRSSIFDDQESIITNNTNIKNYNGSSFEEDILEALFYLDEREEIAPLLNIIYYNRFEDTNEVKMINKRMVFFELCNLVCRLLTKLSFITPLVIILDNAHLQDYFSWKLTSMIFKRCTRLFLCICTRPQSYYTSPEINYITKDIWTSLQTTLVTLNNFSETDTQKYLTLYYNELKKLKYVKNKCAKVNNELVFNLWKLTEGNPLFILRIANSLYADEENVFLNDDSNLVLKKPFPEMELSQHCGSMKDLLQYQISTLDPDFKNFLFICSLINKKWFSFESINDFVIKYKSNNKICESVYNFINTDTLKYNTLDKYNYLRKFYKFKKTERSADIDQAESKASSVTNISINSNYRSLGGNDELPIGLDQNNYDVIFSFSGELIKNVIYEDKSVDDRLTLHELYAQYIEEKRKEEYFILFYHYCNSSNTDKMIFYLTKLCHIMYKMGASHLAIESYEFLLSLYGESIDNTDGGNENIIKKSDVLLKSQKTIKDPDAKISIKNKPSNYQLACMFYEVGSCYYGLSKFRNAELYFLKTLDYLEYKFPEKNVSLVVKLIKETKKRDQFKKLSEKDRYDLKKEEIERIEKLISEIKDESERERVRTKYKKSLEKGSLSLCQKSLYMLHEVYNIYHKSIHSQIALLMALNDPSSSETGLHLAEIIAKYGLELVWVFSTNATGWSYLNAAEEIINPDDNDIPIMKMTRSHLIVYDCLAIAHIFLKSWSKGKHYVDIIIKLSQKTGDTEIWGRATILKSVLYFQAGAIDKSFRLAKEVFNNSSERNIWRSQCTSLLITLQYLGVKEASDIIYTPLNVMKIIFNLPSKFTSSNNEDVVLYAGLILDVCFRFKVPVPDIFDYVKKVIPSLEKLEPSCYYSVFAFPQYVIVLFLFYELGYFKKQNEHYDLCIQLLNTTLQAMDLYKETQIVQPLISMLKGLTFLIQNNINNAMVSWENGANKAKRSQFFGAMLYWKMSYYGKGEIAERSSAIVKKLLEKINASFDLEIIQEWTAEPFKVTKARKG</sequence>
<feature type="compositionally biased region" description="Acidic residues" evidence="4">
    <location>
        <begin position="686"/>
        <end position="695"/>
    </location>
</feature>
<keyword evidence="2" id="KW-0067">ATP-binding</keyword>
<dbReference type="EMBL" id="MCOG01000010">
    <property type="protein sequence ID" value="ORY81702.1"/>
    <property type="molecule type" value="Genomic_DNA"/>
</dbReference>
<evidence type="ECO:0000313" key="6">
    <source>
        <dbReference type="Proteomes" id="UP000193920"/>
    </source>
</evidence>
<keyword evidence="3" id="KW-0175">Coiled coil</keyword>
<evidence type="ECO:0000256" key="2">
    <source>
        <dbReference type="ARBA" id="ARBA00022840"/>
    </source>
</evidence>
<reference evidence="5 6" key="1">
    <citation type="submission" date="2016-08" db="EMBL/GenBank/DDBJ databases">
        <title>A Parts List for Fungal Cellulosomes Revealed by Comparative Genomics.</title>
        <authorList>
            <consortium name="DOE Joint Genome Institute"/>
            <person name="Haitjema C.H."/>
            <person name="Gilmore S.P."/>
            <person name="Henske J.K."/>
            <person name="Solomon K.V."/>
            <person name="De Groot R."/>
            <person name="Kuo A."/>
            <person name="Mondo S.J."/>
            <person name="Salamov A.A."/>
            <person name="Labutti K."/>
            <person name="Zhao Z."/>
            <person name="Chiniquy J."/>
            <person name="Barry K."/>
            <person name="Brewer H.M."/>
            <person name="Purvine S.O."/>
            <person name="Wright A.T."/>
            <person name="Boxma B."/>
            <person name="Van Alen T."/>
            <person name="Hackstein J.H."/>
            <person name="Baker S.E."/>
            <person name="Grigoriev I.V."/>
            <person name="O'Malley M.A."/>
        </authorList>
    </citation>
    <scope>NUCLEOTIDE SEQUENCE [LARGE SCALE GENOMIC DNA]</scope>
    <source>
        <strain evidence="5 6">G1</strain>
    </source>
</reference>
<dbReference type="GO" id="GO:0005737">
    <property type="term" value="C:cytoplasm"/>
    <property type="evidence" value="ECO:0007669"/>
    <property type="project" value="TreeGrafter"/>
</dbReference>
<evidence type="ECO:0008006" key="7">
    <source>
        <dbReference type="Google" id="ProtNLM"/>
    </source>
</evidence>
<feature type="coiled-coil region" evidence="3">
    <location>
        <begin position="1353"/>
        <end position="1380"/>
    </location>
</feature>
<evidence type="ECO:0000313" key="5">
    <source>
        <dbReference type="EMBL" id="ORY81702.1"/>
    </source>
</evidence>
<name>A0A1Y2FCQ8_9FUNG</name>
<feature type="region of interest" description="Disordered" evidence="4">
    <location>
        <begin position="33"/>
        <end position="52"/>
    </location>
</feature>
<dbReference type="Gene3D" id="3.30.70.1230">
    <property type="entry name" value="Nucleotide cyclase"/>
    <property type="match status" value="2"/>
</dbReference>
<evidence type="ECO:0000256" key="4">
    <source>
        <dbReference type="SAM" id="MobiDB-lite"/>
    </source>
</evidence>
<dbReference type="PANTHER" id="PTHR16305:SF28">
    <property type="entry name" value="GUANYLATE CYCLASE DOMAIN-CONTAINING PROTEIN"/>
    <property type="match status" value="1"/>
</dbReference>
<evidence type="ECO:0000256" key="3">
    <source>
        <dbReference type="SAM" id="Coils"/>
    </source>
</evidence>
<protein>
    <recommendedName>
        <fullName evidence="7">Orc1-like AAA ATPase domain-containing protein</fullName>
    </recommendedName>
</protein>
<evidence type="ECO:0000256" key="1">
    <source>
        <dbReference type="ARBA" id="ARBA00022741"/>
    </source>
</evidence>
<dbReference type="InterPro" id="IPR029787">
    <property type="entry name" value="Nucleotide_cyclase"/>
</dbReference>
<feature type="compositionally biased region" description="Basic residues" evidence="4">
    <location>
        <begin position="724"/>
        <end position="735"/>
    </location>
</feature>
<comment type="caution">
    <text evidence="5">The sequence shown here is derived from an EMBL/GenBank/DDBJ whole genome shotgun (WGS) entry which is preliminary data.</text>
</comment>
<organism evidence="5 6">
    <name type="scientific">Neocallimastix californiae</name>
    <dbReference type="NCBI Taxonomy" id="1754190"/>
    <lineage>
        <taxon>Eukaryota</taxon>
        <taxon>Fungi</taxon>
        <taxon>Fungi incertae sedis</taxon>
        <taxon>Chytridiomycota</taxon>
        <taxon>Chytridiomycota incertae sedis</taxon>
        <taxon>Neocallimastigomycetes</taxon>
        <taxon>Neocallimastigales</taxon>
        <taxon>Neocallimastigaceae</taxon>
        <taxon>Neocallimastix</taxon>
    </lineage>
</organism>